<dbReference type="AlphaFoldDB" id="A0A699IVZ7"/>
<accession>A0A699IVZ7</accession>
<feature type="compositionally biased region" description="Low complexity" evidence="1">
    <location>
        <begin position="140"/>
        <end position="159"/>
    </location>
</feature>
<dbReference type="EMBL" id="BKCJ010340073">
    <property type="protein sequence ID" value="GEZ90577.1"/>
    <property type="molecule type" value="Genomic_DNA"/>
</dbReference>
<organism evidence="2">
    <name type="scientific">Tanacetum cinerariifolium</name>
    <name type="common">Dalmatian daisy</name>
    <name type="synonym">Chrysanthemum cinerariifolium</name>
    <dbReference type="NCBI Taxonomy" id="118510"/>
    <lineage>
        <taxon>Eukaryota</taxon>
        <taxon>Viridiplantae</taxon>
        <taxon>Streptophyta</taxon>
        <taxon>Embryophyta</taxon>
        <taxon>Tracheophyta</taxon>
        <taxon>Spermatophyta</taxon>
        <taxon>Magnoliopsida</taxon>
        <taxon>eudicotyledons</taxon>
        <taxon>Gunneridae</taxon>
        <taxon>Pentapetalae</taxon>
        <taxon>asterids</taxon>
        <taxon>campanulids</taxon>
        <taxon>Asterales</taxon>
        <taxon>Asteraceae</taxon>
        <taxon>Asteroideae</taxon>
        <taxon>Anthemideae</taxon>
        <taxon>Anthemidinae</taxon>
        <taxon>Tanacetum</taxon>
    </lineage>
</organism>
<gene>
    <name evidence="2" type="ORF">Tci_562550</name>
</gene>
<feature type="non-terminal residue" evidence="2">
    <location>
        <position position="165"/>
    </location>
</feature>
<name>A0A699IVZ7_TANCI</name>
<reference evidence="2" key="1">
    <citation type="journal article" date="2019" name="Sci. Rep.">
        <title>Draft genome of Tanacetum cinerariifolium, the natural source of mosquito coil.</title>
        <authorList>
            <person name="Yamashiro T."/>
            <person name="Shiraishi A."/>
            <person name="Satake H."/>
            <person name="Nakayama K."/>
        </authorList>
    </citation>
    <scope>NUCLEOTIDE SEQUENCE</scope>
</reference>
<sequence>MINFIDITCEDRFPDVLKFKKSNQPSSGSTTSLSDFSPSLTPFKTSDTLLEEFADKLALLDSFPLGKEDNNFDFEADFREIEYLPNQDPSTESNIETIDLILKKFTDEPALDYLPPPGDDDNDLLNLKSDNNEWKKIFNSTLPEESSESSEIATLSSSPFGNEDK</sequence>
<protein>
    <recommendedName>
        <fullName evidence="3">Reverse transcriptase domain-containing protein</fullName>
    </recommendedName>
</protein>
<evidence type="ECO:0000256" key="1">
    <source>
        <dbReference type="SAM" id="MobiDB-lite"/>
    </source>
</evidence>
<evidence type="ECO:0000313" key="2">
    <source>
        <dbReference type="EMBL" id="GEZ90577.1"/>
    </source>
</evidence>
<evidence type="ECO:0008006" key="3">
    <source>
        <dbReference type="Google" id="ProtNLM"/>
    </source>
</evidence>
<proteinExistence type="predicted"/>
<feature type="region of interest" description="Disordered" evidence="1">
    <location>
        <begin position="140"/>
        <end position="165"/>
    </location>
</feature>
<comment type="caution">
    <text evidence="2">The sequence shown here is derived from an EMBL/GenBank/DDBJ whole genome shotgun (WGS) entry which is preliminary data.</text>
</comment>